<name>A1WV71_HALHL</name>
<dbReference type="Proteomes" id="UP000000647">
    <property type="component" value="Chromosome"/>
</dbReference>
<keyword evidence="4 12" id="KW-0812">Transmembrane</keyword>
<dbReference type="FunFam" id="3.40.50.300:FF:000140">
    <property type="entry name" value="Lipid A export ATP-binding/permease protein MsbA"/>
    <property type="match status" value="1"/>
</dbReference>
<dbReference type="RefSeq" id="WP_011813606.1">
    <property type="nucleotide sequence ID" value="NC_008789.1"/>
</dbReference>
<dbReference type="NCBIfam" id="TIGR02203">
    <property type="entry name" value="MsbA_lipidA"/>
    <property type="match status" value="1"/>
</dbReference>
<feature type="transmembrane region" description="Helical" evidence="12">
    <location>
        <begin position="45"/>
        <end position="69"/>
    </location>
</feature>
<dbReference type="PROSITE" id="PS50929">
    <property type="entry name" value="ABC_TM1F"/>
    <property type="match status" value="1"/>
</dbReference>
<dbReference type="SUPFAM" id="SSF52540">
    <property type="entry name" value="P-loop containing nucleoside triphosphate hydrolases"/>
    <property type="match status" value="1"/>
</dbReference>
<evidence type="ECO:0000256" key="10">
    <source>
        <dbReference type="ARBA" id="ARBA00023136"/>
    </source>
</evidence>
<evidence type="ECO:0000256" key="11">
    <source>
        <dbReference type="SAM" id="MobiDB-lite"/>
    </source>
</evidence>
<dbReference type="InterPro" id="IPR036640">
    <property type="entry name" value="ABC1_TM_sf"/>
</dbReference>
<dbReference type="GO" id="GO:0005524">
    <property type="term" value="F:ATP binding"/>
    <property type="evidence" value="ECO:0007669"/>
    <property type="project" value="UniProtKB-KW"/>
</dbReference>
<feature type="domain" description="ABC transporter" evidence="13">
    <location>
        <begin position="363"/>
        <end position="598"/>
    </location>
</feature>
<sequence length="605" mass="66338">MSTAAEADPSRTSPAGKGAKKKKAEPTPSWWAFRRLFVHYALPHWPAGLLAIAAMLVFAGTQLGVIATIKPLLDDGLVERDVATIRSFAWLLLGLLAVQGVAYFLSHYWVTWISRQVVKRLRLDVHDRLLNMPRHVYDHISSGQMISRLTYEAEQTAKTTTNAVLTIFKDAVTVILIFGYMIYLSPWLVLIVGAVLPVIAGIMAYINKRFRKISSRVHQAVGGVGNVAEDTVHAHQEIKLFGQAEQAQQRFEKVAERNRRQFMKFSLTKYASVPLIRLVVGIALAVTISIATVDAVVETLTVGTLASFVGALTLLSKPTKNLVKLNAQMQKGLTAASSIFTTVDAPEEIDTGTRALQRAAGRVELRNVHFSYDGEHPVLRGIDLTAEPGAMIALTGPSGSGKSTLISLLPRFYDATEGTILLDGVPVEEYPLADLRRQFAPVSQDIMLFNTTVAENIAYGAQGEVSRAEIERAAEIAYARDFIEALPNGFDTEVGEDGTLLSGGQRQRIAIARAVLKDAPILLLDEATASLDTESERYIHAAFERLMQGRTAFVIAHRLSTVENADQILFLEDGQVVERGTHKELLAQNGRYAGLYQMQFEGTDA</sequence>
<evidence type="ECO:0000256" key="4">
    <source>
        <dbReference type="ARBA" id="ARBA00022692"/>
    </source>
</evidence>
<dbReference type="Pfam" id="PF00664">
    <property type="entry name" value="ABC_membrane"/>
    <property type="match status" value="1"/>
</dbReference>
<accession>A1WV71</accession>
<dbReference type="GO" id="GO:0016887">
    <property type="term" value="F:ATP hydrolysis activity"/>
    <property type="evidence" value="ECO:0007669"/>
    <property type="project" value="InterPro"/>
</dbReference>
<dbReference type="PANTHER" id="PTHR43394:SF1">
    <property type="entry name" value="ATP-BINDING CASSETTE SUB-FAMILY B MEMBER 10, MITOCHONDRIAL"/>
    <property type="match status" value="1"/>
</dbReference>
<evidence type="ECO:0000256" key="6">
    <source>
        <dbReference type="ARBA" id="ARBA00022840"/>
    </source>
</evidence>
<dbReference type="Pfam" id="PF00005">
    <property type="entry name" value="ABC_tran"/>
    <property type="match status" value="1"/>
</dbReference>
<evidence type="ECO:0000259" key="13">
    <source>
        <dbReference type="PROSITE" id="PS50893"/>
    </source>
</evidence>
<keyword evidence="8 12" id="KW-1133">Transmembrane helix</keyword>
<keyword evidence="6" id="KW-0067">ATP-binding</keyword>
<evidence type="ECO:0000313" key="15">
    <source>
        <dbReference type="EMBL" id="ABM61583.1"/>
    </source>
</evidence>
<dbReference type="GO" id="GO:0005886">
    <property type="term" value="C:plasma membrane"/>
    <property type="evidence" value="ECO:0007669"/>
    <property type="project" value="UniProtKB-SubCell"/>
</dbReference>
<dbReference type="GO" id="GO:0034040">
    <property type="term" value="F:ATPase-coupled lipid transmembrane transporter activity"/>
    <property type="evidence" value="ECO:0007669"/>
    <property type="project" value="InterPro"/>
</dbReference>
<feature type="transmembrane region" description="Helical" evidence="12">
    <location>
        <begin position="89"/>
        <end position="110"/>
    </location>
</feature>
<dbReference type="EMBL" id="CP000544">
    <property type="protein sequence ID" value="ABM61583.1"/>
    <property type="molecule type" value="Genomic_DNA"/>
</dbReference>
<feature type="transmembrane region" description="Helical" evidence="12">
    <location>
        <begin position="163"/>
        <end position="181"/>
    </location>
</feature>
<keyword evidence="10 12" id="KW-0472">Membrane</keyword>
<dbReference type="InterPro" id="IPR011527">
    <property type="entry name" value="ABC1_TM_dom"/>
</dbReference>
<dbReference type="AlphaFoldDB" id="A1WV71"/>
<feature type="domain" description="ABC transmembrane type-1" evidence="14">
    <location>
        <begin position="49"/>
        <end position="331"/>
    </location>
</feature>
<dbReference type="InterPro" id="IPR011917">
    <property type="entry name" value="ABC_transpr_lipidA"/>
</dbReference>
<dbReference type="Gene3D" id="3.40.50.300">
    <property type="entry name" value="P-loop containing nucleotide triphosphate hydrolases"/>
    <property type="match status" value="1"/>
</dbReference>
<feature type="region of interest" description="Disordered" evidence="11">
    <location>
        <begin position="1"/>
        <end position="23"/>
    </location>
</feature>
<keyword evidence="2" id="KW-0813">Transport</keyword>
<dbReference type="CDD" id="cd18552">
    <property type="entry name" value="ABC_6TM_MsbA_like"/>
    <property type="match status" value="1"/>
</dbReference>
<organism evidence="15 16">
    <name type="scientific">Halorhodospira halophila (strain DSM 244 / SL1)</name>
    <name type="common">Ectothiorhodospira halophila (strain DSM 244 / SL1)</name>
    <dbReference type="NCBI Taxonomy" id="349124"/>
    <lineage>
        <taxon>Bacteria</taxon>
        <taxon>Pseudomonadati</taxon>
        <taxon>Pseudomonadota</taxon>
        <taxon>Gammaproteobacteria</taxon>
        <taxon>Chromatiales</taxon>
        <taxon>Ectothiorhodospiraceae</taxon>
        <taxon>Halorhodospira</taxon>
    </lineage>
</organism>
<dbReference type="GO" id="GO:0015421">
    <property type="term" value="F:ABC-type oligopeptide transporter activity"/>
    <property type="evidence" value="ECO:0007669"/>
    <property type="project" value="TreeGrafter"/>
</dbReference>
<reference evidence="15 16" key="2">
    <citation type="journal article" date="2013" name="Stand. Genomic Sci.">
        <title>Complete genome sequence of Halorhodospira halophila SL1.</title>
        <authorList>
            <person name="Challacombe J.F."/>
            <person name="Majid S."/>
            <person name="Deole R."/>
            <person name="Brettin T.S."/>
            <person name="Bruce D."/>
            <person name="Delano S.F."/>
            <person name="Detter J.C."/>
            <person name="Gleasner C.D."/>
            <person name="Han C.S."/>
            <person name="Misra M."/>
            <person name="Reitenga K.G."/>
            <person name="Mikhailova N."/>
            <person name="Woyke T."/>
            <person name="Pitluck S."/>
            <person name="Nolan M."/>
            <person name="Land M.L."/>
            <person name="Saunders E."/>
            <person name="Tapia R."/>
            <person name="Lapidus A."/>
            <person name="Ivanova N."/>
            <person name="Hoff W.D."/>
        </authorList>
    </citation>
    <scope>NUCLEOTIDE SEQUENCE [LARGE SCALE GENOMIC DNA]</scope>
    <source>
        <strain evidence="16">DSM 244 / SL1</strain>
    </source>
</reference>
<dbReference type="InterPro" id="IPR039421">
    <property type="entry name" value="Type_1_exporter"/>
</dbReference>
<keyword evidence="5" id="KW-0547">Nucleotide-binding</keyword>
<dbReference type="PROSITE" id="PS00211">
    <property type="entry name" value="ABC_TRANSPORTER_1"/>
    <property type="match status" value="1"/>
</dbReference>
<evidence type="ECO:0000256" key="9">
    <source>
        <dbReference type="ARBA" id="ARBA00023055"/>
    </source>
</evidence>
<dbReference type="PROSITE" id="PS50893">
    <property type="entry name" value="ABC_TRANSPORTER_2"/>
    <property type="match status" value="1"/>
</dbReference>
<evidence type="ECO:0000256" key="1">
    <source>
        <dbReference type="ARBA" id="ARBA00004651"/>
    </source>
</evidence>
<dbReference type="SUPFAM" id="SSF90123">
    <property type="entry name" value="ABC transporter transmembrane region"/>
    <property type="match status" value="1"/>
</dbReference>
<dbReference type="eggNOG" id="COG1132">
    <property type="taxonomic scope" value="Bacteria"/>
</dbReference>
<reference evidence="16" key="1">
    <citation type="submission" date="2006-12" db="EMBL/GenBank/DDBJ databases">
        <title>Complete sequence of Halorhodospira halophila SL1.</title>
        <authorList>
            <consortium name="US DOE Joint Genome Institute"/>
            <person name="Copeland A."/>
            <person name="Lucas S."/>
            <person name="Lapidus A."/>
            <person name="Barry K."/>
            <person name="Detter J.C."/>
            <person name="Glavina del Rio T."/>
            <person name="Hammon N."/>
            <person name="Israni S."/>
            <person name="Dalin E."/>
            <person name="Tice H."/>
            <person name="Pitluck S."/>
            <person name="Saunders E."/>
            <person name="Brettin T."/>
            <person name="Bruce D."/>
            <person name="Han C."/>
            <person name="Tapia R."/>
            <person name="Schmutz J."/>
            <person name="Larimer F."/>
            <person name="Land M."/>
            <person name="Hauser L."/>
            <person name="Kyrpides N."/>
            <person name="Mikhailova N."/>
            <person name="Hoff W."/>
            <person name="Richardson P."/>
        </authorList>
    </citation>
    <scope>NUCLEOTIDE SEQUENCE [LARGE SCALE GENOMIC DNA]</scope>
    <source>
        <strain evidence="16">DSM 244 / SL1</strain>
    </source>
</reference>
<comment type="subcellular location">
    <subcellularLocation>
        <location evidence="1">Cell membrane</location>
        <topology evidence="1">Multi-pass membrane protein</topology>
    </subcellularLocation>
</comment>
<evidence type="ECO:0000256" key="7">
    <source>
        <dbReference type="ARBA" id="ARBA00022967"/>
    </source>
</evidence>
<dbReference type="InterPro" id="IPR027417">
    <property type="entry name" value="P-loop_NTPase"/>
</dbReference>
<dbReference type="Gene3D" id="1.20.1560.10">
    <property type="entry name" value="ABC transporter type 1, transmembrane domain"/>
    <property type="match status" value="1"/>
</dbReference>
<gene>
    <name evidence="15" type="ordered locus">Hhal_0807</name>
</gene>
<feature type="transmembrane region" description="Helical" evidence="12">
    <location>
        <begin position="187"/>
        <end position="206"/>
    </location>
</feature>
<dbReference type="InterPro" id="IPR003593">
    <property type="entry name" value="AAA+_ATPase"/>
</dbReference>
<keyword evidence="16" id="KW-1185">Reference proteome</keyword>
<evidence type="ECO:0000256" key="12">
    <source>
        <dbReference type="SAM" id="Phobius"/>
    </source>
</evidence>
<dbReference type="InterPro" id="IPR003439">
    <property type="entry name" value="ABC_transporter-like_ATP-bd"/>
</dbReference>
<dbReference type="OrthoDB" id="6336411at2"/>
<evidence type="ECO:0000259" key="14">
    <source>
        <dbReference type="PROSITE" id="PS50929"/>
    </source>
</evidence>
<keyword evidence="7" id="KW-1278">Translocase</keyword>
<protein>
    <submittedName>
        <fullName evidence="15">Lipid A ABC exporter, fused ATPase and inner membrane subunits MsbA</fullName>
    </submittedName>
</protein>
<feature type="transmembrane region" description="Helical" evidence="12">
    <location>
        <begin position="267"/>
        <end position="290"/>
    </location>
</feature>
<evidence type="ECO:0000313" key="16">
    <source>
        <dbReference type="Proteomes" id="UP000000647"/>
    </source>
</evidence>
<keyword evidence="9" id="KW-0445">Lipid transport</keyword>
<dbReference type="PANTHER" id="PTHR43394">
    <property type="entry name" value="ATP-DEPENDENT PERMEASE MDL1, MITOCHONDRIAL"/>
    <property type="match status" value="1"/>
</dbReference>
<evidence type="ECO:0000256" key="8">
    <source>
        <dbReference type="ARBA" id="ARBA00022989"/>
    </source>
</evidence>
<proteinExistence type="predicted"/>
<evidence type="ECO:0000256" key="2">
    <source>
        <dbReference type="ARBA" id="ARBA00022448"/>
    </source>
</evidence>
<keyword evidence="3" id="KW-1003">Cell membrane</keyword>
<dbReference type="InterPro" id="IPR017871">
    <property type="entry name" value="ABC_transporter-like_CS"/>
</dbReference>
<dbReference type="SMART" id="SM00382">
    <property type="entry name" value="AAA"/>
    <property type="match status" value="1"/>
</dbReference>
<dbReference type="KEGG" id="hha:Hhal_0807"/>
<dbReference type="HOGENOM" id="CLU_000604_84_3_6"/>
<dbReference type="STRING" id="349124.Hhal_0807"/>
<evidence type="ECO:0000256" key="5">
    <source>
        <dbReference type="ARBA" id="ARBA00022741"/>
    </source>
</evidence>
<evidence type="ECO:0000256" key="3">
    <source>
        <dbReference type="ARBA" id="ARBA00022475"/>
    </source>
</evidence>